<keyword evidence="9" id="KW-1185">Reference proteome</keyword>
<keyword evidence="2" id="KW-0479">Metal-binding</keyword>
<dbReference type="EMBL" id="BSXU01001406">
    <property type="protein sequence ID" value="GMG27106.1"/>
    <property type="molecule type" value="Genomic_DNA"/>
</dbReference>
<keyword evidence="3" id="KW-0677">Repeat</keyword>
<evidence type="ECO:0000313" key="9">
    <source>
        <dbReference type="Proteomes" id="UP001165063"/>
    </source>
</evidence>
<dbReference type="CDD" id="cd12148">
    <property type="entry name" value="fungal_TF_MHR"/>
    <property type="match status" value="1"/>
</dbReference>
<protein>
    <submittedName>
        <fullName evidence="8">Unnamed protein product</fullName>
    </submittedName>
</protein>
<evidence type="ECO:0000256" key="6">
    <source>
        <dbReference type="ARBA" id="ARBA00023242"/>
    </source>
</evidence>
<keyword evidence="4" id="KW-0863">Zinc-finger</keyword>
<evidence type="ECO:0000313" key="8">
    <source>
        <dbReference type="EMBL" id="GMG27106.1"/>
    </source>
</evidence>
<evidence type="ECO:0000256" key="2">
    <source>
        <dbReference type="ARBA" id="ARBA00022723"/>
    </source>
</evidence>
<evidence type="ECO:0000256" key="4">
    <source>
        <dbReference type="ARBA" id="ARBA00022771"/>
    </source>
</evidence>
<organism evidence="8 9">
    <name type="scientific">Ambrosiozyma monospora</name>
    <name type="common">Yeast</name>
    <name type="synonym">Endomycopsis monosporus</name>
    <dbReference type="NCBI Taxonomy" id="43982"/>
    <lineage>
        <taxon>Eukaryota</taxon>
        <taxon>Fungi</taxon>
        <taxon>Dikarya</taxon>
        <taxon>Ascomycota</taxon>
        <taxon>Saccharomycotina</taxon>
        <taxon>Pichiomycetes</taxon>
        <taxon>Pichiales</taxon>
        <taxon>Pichiaceae</taxon>
        <taxon>Ambrosiozyma</taxon>
    </lineage>
</organism>
<dbReference type="GO" id="GO:0000981">
    <property type="term" value="F:DNA-binding transcription factor activity, RNA polymerase II-specific"/>
    <property type="evidence" value="ECO:0007669"/>
    <property type="project" value="InterPro"/>
</dbReference>
<feature type="region of interest" description="Disordered" evidence="7">
    <location>
        <begin position="50"/>
        <end position="79"/>
    </location>
</feature>
<dbReference type="AlphaFoldDB" id="A0A9W6YXA2"/>
<name>A0A9W6YXA2_AMBMO</name>
<comment type="caution">
    <text evidence="8">The sequence shown here is derived from an EMBL/GenBank/DDBJ whole genome shotgun (WGS) entry which is preliminary data.</text>
</comment>
<dbReference type="InterPro" id="IPR051059">
    <property type="entry name" value="VerF-like"/>
</dbReference>
<feature type="region of interest" description="Disordered" evidence="7">
    <location>
        <begin position="1"/>
        <end position="28"/>
    </location>
</feature>
<evidence type="ECO:0000256" key="5">
    <source>
        <dbReference type="ARBA" id="ARBA00022833"/>
    </source>
</evidence>
<comment type="subcellular location">
    <subcellularLocation>
        <location evidence="1">Nucleus</location>
    </subcellularLocation>
</comment>
<gene>
    <name evidence="8" type="ORF">Amon01_000338700</name>
</gene>
<dbReference type="GO" id="GO:0008270">
    <property type="term" value="F:zinc ion binding"/>
    <property type="evidence" value="ECO:0007669"/>
    <property type="project" value="UniProtKB-KW"/>
</dbReference>
<feature type="compositionally biased region" description="Low complexity" evidence="7">
    <location>
        <begin position="9"/>
        <end position="18"/>
    </location>
</feature>
<dbReference type="PANTHER" id="PTHR40626:SF13">
    <property type="entry name" value="RESPIRATION FACTOR 2-RELATED"/>
    <property type="match status" value="1"/>
</dbReference>
<keyword evidence="5" id="KW-0862">Zinc</keyword>
<feature type="compositionally biased region" description="Low complexity" evidence="7">
    <location>
        <begin position="55"/>
        <end position="75"/>
    </location>
</feature>
<evidence type="ECO:0000256" key="3">
    <source>
        <dbReference type="ARBA" id="ARBA00022737"/>
    </source>
</evidence>
<dbReference type="OrthoDB" id="6077919at2759"/>
<reference evidence="8" key="1">
    <citation type="submission" date="2023-04" db="EMBL/GenBank/DDBJ databases">
        <title>Ambrosiozyma monospora NBRC 1965.</title>
        <authorList>
            <person name="Ichikawa N."/>
            <person name="Sato H."/>
            <person name="Tonouchi N."/>
        </authorList>
    </citation>
    <scope>NUCLEOTIDE SEQUENCE</scope>
    <source>
        <strain evidence="8">NBRC 1965</strain>
    </source>
</reference>
<keyword evidence="6" id="KW-0539">Nucleus</keyword>
<evidence type="ECO:0000256" key="1">
    <source>
        <dbReference type="ARBA" id="ARBA00004123"/>
    </source>
</evidence>
<dbReference type="GO" id="GO:0005634">
    <property type="term" value="C:nucleus"/>
    <property type="evidence" value="ECO:0007669"/>
    <property type="project" value="UniProtKB-SubCell"/>
</dbReference>
<dbReference type="GO" id="GO:0000785">
    <property type="term" value="C:chromatin"/>
    <property type="evidence" value="ECO:0007669"/>
    <property type="project" value="TreeGrafter"/>
</dbReference>
<dbReference type="GO" id="GO:0000978">
    <property type="term" value="F:RNA polymerase II cis-regulatory region sequence-specific DNA binding"/>
    <property type="evidence" value="ECO:0007669"/>
    <property type="project" value="InterPro"/>
</dbReference>
<proteinExistence type="predicted"/>
<sequence>MGWDIMPLQQQQQQQQQQIPKLDKDGGEDWLSEFINAPIEKEFPVISNHIGFTESPSNTNTNPNSNQSPMSNDSPTNDLSQFFRNRQMDLFKHISVSQQQQQPSVPGRCSEKVRVHIMNTYNLKVSQFPQLDDLNHYLALYEIEFNKYFPFIYIPSLDVEKDLDQVPLLMSMSAIGALYSFHARNSSTLFNFSRFLIHNFMENQLKRNTFNDVPLHITQALLLHMFLGMFHNDVEVTKLTSRQLTSLVSLVKTTKLDRPLEHFMAPPEVVSDIRNLGGGGACPGSGPGPGAGPSGAGLGVGEGATGAGLGAGVGAGANANASASGQQAQFAQLRRCHDYFIFAQSRIRTVHCLHYLCVLYGSLIGAPIELAADEISCGTMCPSEDLWKARTLNEWLSLLKDKNIKVDSKFALVQLSNGSNSYRDLWRDLNNHTLNKEVGFRCLLSLLMSLNGYIHSERLELENSHDKSPGMKAAHWRIDSRTHIETLLKSWESCFVRNNGVLVPRGQNVHTINQSPSLKLILPLLSFAKIRKCVYISPVLNKVWFRDWDGMNDEMKNLSRDPEALRDSINYSLDIINLWIEIISITKDAEKTSVRTPIFFLTCLFTATLLISEYLYNIEEWAVNYIKTPARASNLTTADRVLWLRTETIFKKVEKNLLPKGSNNSSYSEFLRIQANGALDVDILDDAIARLALDTGDLKPIAEIILSARLSSRCLSLGVRILADAPVWPIALVFAEALKARATSIHHTQSQFSPASSAASTVLHGAAGII</sequence>
<evidence type="ECO:0000256" key="7">
    <source>
        <dbReference type="SAM" id="MobiDB-lite"/>
    </source>
</evidence>
<dbReference type="Proteomes" id="UP001165063">
    <property type="component" value="Unassembled WGS sequence"/>
</dbReference>
<accession>A0A9W6YXA2</accession>
<dbReference type="PANTHER" id="PTHR40626">
    <property type="entry name" value="MIP31509P"/>
    <property type="match status" value="1"/>
</dbReference>